<protein>
    <submittedName>
        <fullName evidence="5">Uncharacterized protein</fullName>
    </submittedName>
</protein>
<accession>A0A6A5X0Q5</accession>
<keyword evidence="6" id="KW-1185">Reference proteome</keyword>
<evidence type="ECO:0000313" key="5">
    <source>
        <dbReference type="EMBL" id="KAF2003496.1"/>
    </source>
</evidence>
<organism evidence="5 6">
    <name type="scientific">Amniculicola lignicola CBS 123094</name>
    <dbReference type="NCBI Taxonomy" id="1392246"/>
    <lineage>
        <taxon>Eukaryota</taxon>
        <taxon>Fungi</taxon>
        <taxon>Dikarya</taxon>
        <taxon>Ascomycota</taxon>
        <taxon>Pezizomycotina</taxon>
        <taxon>Dothideomycetes</taxon>
        <taxon>Pleosporomycetidae</taxon>
        <taxon>Pleosporales</taxon>
        <taxon>Amniculicolaceae</taxon>
        <taxon>Amniculicola</taxon>
    </lineage>
</organism>
<dbReference type="InterPro" id="IPR054293">
    <property type="entry name" value="DUF7029"/>
</dbReference>
<dbReference type="Pfam" id="PF22974">
    <property type="entry name" value="DUF7029"/>
    <property type="match status" value="1"/>
</dbReference>
<dbReference type="InterPro" id="IPR055647">
    <property type="entry name" value="DUF7223"/>
</dbReference>
<evidence type="ECO:0000259" key="3">
    <source>
        <dbReference type="Pfam" id="PF22974"/>
    </source>
</evidence>
<keyword evidence="2" id="KW-0732">Signal</keyword>
<feature type="domain" description="DUF7029" evidence="3">
    <location>
        <begin position="76"/>
        <end position="180"/>
    </location>
</feature>
<dbReference type="Proteomes" id="UP000799779">
    <property type="component" value="Unassembled WGS sequence"/>
</dbReference>
<dbReference type="OrthoDB" id="160645at2759"/>
<evidence type="ECO:0000256" key="2">
    <source>
        <dbReference type="SAM" id="SignalP"/>
    </source>
</evidence>
<feature type="region of interest" description="Disordered" evidence="1">
    <location>
        <begin position="186"/>
        <end position="213"/>
    </location>
</feature>
<dbReference type="Pfam" id="PF23865">
    <property type="entry name" value="DUF7223"/>
    <property type="match status" value="1"/>
</dbReference>
<name>A0A6A5X0Q5_9PLEO</name>
<dbReference type="EMBL" id="ML977572">
    <property type="protein sequence ID" value="KAF2003496.1"/>
    <property type="molecule type" value="Genomic_DNA"/>
</dbReference>
<gene>
    <name evidence="5" type="ORF">P154DRAFT_617760</name>
</gene>
<reference evidence="5" key="1">
    <citation type="journal article" date="2020" name="Stud. Mycol.">
        <title>101 Dothideomycetes genomes: a test case for predicting lifestyles and emergence of pathogens.</title>
        <authorList>
            <person name="Haridas S."/>
            <person name="Albert R."/>
            <person name="Binder M."/>
            <person name="Bloem J."/>
            <person name="Labutti K."/>
            <person name="Salamov A."/>
            <person name="Andreopoulos B."/>
            <person name="Baker S."/>
            <person name="Barry K."/>
            <person name="Bills G."/>
            <person name="Bluhm B."/>
            <person name="Cannon C."/>
            <person name="Castanera R."/>
            <person name="Culley D."/>
            <person name="Daum C."/>
            <person name="Ezra D."/>
            <person name="Gonzalez J."/>
            <person name="Henrissat B."/>
            <person name="Kuo A."/>
            <person name="Liang C."/>
            <person name="Lipzen A."/>
            <person name="Lutzoni F."/>
            <person name="Magnuson J."/>
            <person name="Mondo S."/>
            <person name="Nolan M."/>
            <person name="Ohm R."/>
            <person name="Pangilinan J."/>
            <person name="Park H.-J."/>
            <person name="Ramirez L."/>
            <person name="Alfaro M."/>
            <person name="Sun H."/>
            <person name="Tritt A."/>
            <person name="Yoshinaga Y."/>
            <person name="Zwiers L.-H."/>
            <person name="Turgeon B."/>
            <person name="Goodwin S."/>
            <person name="Spatafora J."/>
            <person name="Crous P."/>
            <person name="Grigoriev I."/>
        </authorList>
    </citation>
    <scope>NUCLEOTIDE SEQUENCE</scope>
    <source>
        <strain evidence="5">CBS 123094</strain>
    </source>
</reference>
<feature type="domain" description="DUF7223" evidence="4">
    <location>
        <begin position="412"/>
        <end position="682"/>
    </location>
</feature>
<evidence type="ECO:0000256" key="1">
    <source>
        <dbReference type="SAM" id="MobiDB-lite"/>
    </source>
</evidence>
<evidence type="ECO:0000313" key="6">
    <source>
        <dbReference type="Proteomes" id="UP000799779"/>
    </source>
</evidence>
<feature type="signal peptide" evidence="2">
    <location>
        <begin position="1"/>
        <end position="19"/>
    </location>
</feature>
<evidence type="ECO:0000259" key="4">
    <source>
        <dbReference type="Pfam" id="PF23865"/>
    </source>
</evidence>
<dbReference type="AlphaFoldDB" id="A0A6A5X0Q5"/>
<feature type="chain" id="PRO_5025670615" evidence="2">
    <location>
        <begin position="20"/>
        <end position="710"/>
    </location>
</feature>
<proteinExistence type="predicted"/>
<sequence length="710" mass="77841">MKSTLFHALSVAGIASATAARTLLPVQDLSELIPGVQKRATPGVEAFQPTSEYAFLYAQKSKREVFVANFTLQTPGDTEFIMPIEAFADQLKGIYCDDAAKTIKLEFPSLSEFEEAQKVWNWVNEKPENTFTLVTKAGQCDPDTLRDPYSVSDIWFHNGDLTATLSATRQQWSEAAHNFHITSAHYKTPKPEQPKIRRQNNGVPPIPPPEVPDDDDDYVFWDSKINELLANTEAIQEKLVASNTTNSTGLPQLQEEAEKAIDLLAEAVENKSFAVLADIADVYGEEVKKIVDNCTTFYNKFQDDAEAKYREADRIADVDIDASWGLYEDALELQDQASQTIPEAFIAITALVQPEAQPSNIPQAYAIRRRELKRQIRKRNIFTDIGNAFKRAGEFVVNGVANLLGANKPATLDLTTSFNPPLFTVDRNEFGIGVTAGPKLATGGKLVALVEVKVSFDKPSLIRLKVTPDNIFASAEFEITADGTLNKKLLQTLGEKNIPVPGAAINVPGLLELGPFVTIAVKAGIERMEAKQAKFHVGARADIPADSIILVDFIDNTKNQFNGWNPKLTQIGPDFTGELNGELTTFLSLSLNFKASLLGGKFEAAAGIEAQAPKFGLQFAAKNDPAGVCTKETKQTKSIELGATVGININLNAHVTPSPNNAPPFQKDLLDFKVPLFNACFPFGEEGSPVQEETVPPALRFRRNMPVRVF</sequence>